<dbReference type="PANTHER" id="PTHR43774">
    <property type="entry name" value="PEPTIDE METHIONINE SULFOXIDE REDUCTASE"/>
    <property type="match status" value="1"/>
</dbReference>
<dbReference type="SUPFAM" id="SSF55068">
    <property type="entry name" value="Peptide methionine sulfoxide reductase"/>
    <property type="match status" value="1"/>
</dbReference>
<dbReference type="InterPro" id="IPR002569">
    <property type="entry name" value="Met_Sox_Rdtase_MsrA_dom"/>
</dbReference>
<protein>
    <recommendedName>
        <fullName evidence="1">peptide-methionine (S)-S-oxide reductase</fullName>
        <ecNumber evidence="1">1.8.4.11</ecNumber>
    </recommendedName>
</protein>
<dbReference type="NCBIfam" id="TIGR00401">
    <property type="entry name" value="msrA"/>
    <property type="match status" value="1"/>
</dbReference>
<dbReference type="EMBL" id="UINC01217487">
    <property type="protein sequence ID" value="SVE44100.1"/>
    <property type="molecule type" value="Genomic_DNA"/>
</dbReference>
<dbReference type="EC" id="1.8.4.11" evidence="1"/>
<keyword evidence="2" id="KW-0560">Oxidoreductase</keyword>
<name>A0A383DIF2_9ZZZZ</name>
<dbReference type="HAMAP" id="MF_01401">
    <property type="entry name" value="MsrA"/>
    <property type="match status" value="1"/>
</dbReference>
<accession>A0A383DIF2</accession>
<dbReference type="PANTHER" id="PTHR43774:SF1">
    <property type="entry name" value="PEPTIDE METHIONINE SULFOXIDE REDUCTASE MSRA 2"/>
    <property type="match status" value="1"/>
</dbReference>
<sequence length="179" mass="19859">MRMCLLSLIALSSCKSNDDQSSIEPPDLKPDPQIMNNEINQSPKDVPKREEVAILGGGCFWCTEAVFEMIGGVKDVVSGYAGGTTKNPTYREICTGNSGHAEVIRIVYDPTVVSYQKILSIFAECHDPTTLNRQGADVGTQYRSTIMYLSEEQKENAIAWKKKLTEKYFDPVVTEIVEA</sequence>
<dbReference type="Gene3D" id="3.30.1060.10">
    <property type="entry name" value="Peptide methionine sulphoxide reductase MsrA"/>
    <property type="match status" value="1"/>
</dbReference>
<dbReference type="Pfam" id="PF01625">
    <property type="entry name" value="PMSR"/>
    <property type="match status" value="1"/>
</dbReference>
<reference evidence="4" key="1">
    <citation type="submission" date="2018-05" db="EMBL/GenBank/DDBJ databases">
        <authorList>
            <person name="Lanie J.A."/>
            <person name="Ng W.-L."/>
            <person name="Kazmierczak K.M."/>
            <person name="Andrzejewski T.M."/>
            <person name="Davidsen T.M."/>
            <person name="Wayne K.J."/>
            <person name="Tettelin H."/>
            <person name="Glass J.I."/>
            <person name="Rusch D."/>
            <person name="Podicherti R."/>
            <person name="Tsui H.-C.T."/>
            <person name="Winkler M.E."/>
        </authorList>
    </citation>
    <scope>NUCLEOTIDE SEQUENCE</scope>
</reference>
<dbReference type="AlphaFoldDB" id="A0A383DIF2"/>
<feature type="non-terminal residue" evidence="4">
    <location>
        <position position="179"/>
    </location>
</feature>
<evidence type="ECO:0000256" key="2">
    <source>
        <dbReference type="ARBA" id="ARBA00023002"/>
    </source>
</evidence>
<organism evidence="4">
    <name type="scientific">marine metagenome</name>
    <dbReference type="NCBI Taxonomy" id="408172"/>
    <lineage>
        <taxon>unclassified sequences</taxon>
        <taxon>metagenomes</taxon>
        <taxon>ecological metagenomes</taxon>
    </lineage>
</organism>
<evidence type="ECO:0000313" key="4">
    <source>
        <dbReference type="EMBL" id="SVE44100.1"/>
    </source>
</evidence>
<proteinExistence type="inferred from homology"/>
<dbReference type="GO" id="GO:0008113">
    <property type="term" value="F:peptide-methionine (S)-S-oxide reductase activity"/>
    <property type="evidence" value="ECO:0007669"/>
    <property type="project" value="UniProtKB-EC"/>
</dbReference>
<feature type="domain" description="Peptide methionine sulphoxide reductase MsrA" evidence="3">
    <location>
        <begin position="53"/>
        <end position="178"/>
    </location>
</feature>
<evidence type="ECO:0000259" key="3">
    <source>
        <dbReference type="Pfam" id="PF01625"/>
    </source>
</evidence>
<evidence type="ECO:0000256" key="1">
    <source>
        <dbReference type="ARBA" id="ARBA00012502"/>
    </source>
</evidence>
<dbReference type="InterPro" id="IPR036509">
    <property type="entry name" value="Met_Sox_Rdtase_MsrA_sf"/>
</dbReference>
<gene>
    <name evidence="4" type="ORF">METZ01_LOCUS496954</name>
</gene>